<dbReference type="Pfam" id="PF14539">
    <property type="entry name" value="DUF4442"/>
    <property type="match status" value="1"/>
</dbReference>
<comment type="caution">
    <text evidence="1">The sequence shown here is derived from an EMBL/GenBank/DDBJ whole genome shotgun (WGS) entry which is preliminary data.</text>
</comment>
<dbReference type="Proteomes" id="UP000254869">
    <property type="component" value="Unassembled WGS sequence"/>
</dbReference>
<keyword evidence="2" id="KW-1185">Reference proteome</keyword>
<accession>A0A370I6M3</accession>
<dbReference type="STRING" id="1210086.GCA_001613105_03933"/>
<dbReference type="AlphaFoldDB" id="A0A370I6M3"/>
<dbReference type="SUPFAM" id="SSF54637">
    <property type="entry name" value="Thioesterase/thiol ester dehydrase-isomerase"/>
    <property type="match status" value="1"/>
</dbReference>
<organism evidence="1 2">
    <name type="scientific">Nocardia pseudobrasiliensis</name>
    <dbReference type="NCBI Taxonomy" id="45979"/>
    <lineage>
        <taxon>Bacteria</taxon>
        <taxon>Bacillati</taxon>
        <taxon>Actinomycetota</taxon>
        <taxon>Actinomycetes</taxon>
        <taxon>Mycobacteriales</taxon>
        <taxon>Nocardiaceae</taxon>
        <taxon>Nocardia</taxon>
    </lineage>
</organism>
<name>A0A370I6M3_9NOCA</name>
<sequence>MNVAPPLLFLGVRVDRFADDWTSAHVSLEVRRWNSNHNVAAPGWSLFAMTDPFFGMMAYGRLGPGYRVWNTTAAMQFLAPGRGTVHCTMLMPLATTEEIRRTTNSGGKSITTHEAQILDSTGNLVARATQDLYVRKSTPH</sequence>
<dbReference type="RefSeq" id="WP_067999624.1">
    <property type="nucleotide sequence ID" value="NZ_QQBC01000004.1"/>
</dbReference>
<gene>
    <name evidence="1" type="ORF">DFR76_104118</name>
</gene>
<dbReference type="InterPro" id="IPR029069">
    <property type="entry name" value="HotDog_dom_sf"/>
</dbReference>
<dbReference type="InterPro" id="IPR027961">
    <property type="entry name" value="DUF4442"/>
</dbReference>
<evidence type="ECO:0000313" key="2">
    <source>
        <dbReference type="Proteomes" id="UP000254869"/>
    </source>
</evidence>
<dbReference type="EMBL" id="QQBC01000004">
    <property type="protein sequence ID" value="RDI66372.1"/>
    <property type="molecule type" value="Genomic_DNA"/>
</dbReference>
<dbReference type="Gene3D" id="3.10.129.10">
    <property type="entry name" value="Hotdog Thioesterase"/>
    <property type="match status" value="1"/>
</dbReference>
<protein>
    <submittedName>
        <fullName evidence="1">Uncharacterized protein DUF4442</fullName>
    </submittedName>
</protein>
<reference evidence="1 2" key="1">
    <citation type="submission" date="2018-07" db="EMBL/GenBank/DDBJ databases">
        <title>Genomic Encyclopedia of Type Strains, Phase IV (KMG-IV): sequencing the most valuable type-strain genomes for metagenomic binning, comparative biology and taxonomic classification.</title>
        <authorList>
            <person name="Goeker M."/>
        </authorList>
    </citation>
    <scope>NUCLEOTIDE SEQUENCE [LARGE SCALE GENOMIC DNA]</scope>
    <source>
        <strain evidence="1 2">DSM 44290</strain>
    </source>
</reference>
<proteinExistence type="predicted"/>
<evidence type="ECO:0000313" key="1">
    <source>
        <dbReference type="EMBL" id="RDI66372.1"/>
    </source>
</evidence>